<evidence type="ECO:0000313" key="2">
    <source>
        <dbReference type="EMBL" id="MBB4867150.1"/>
    </source>
</evidence>
<protein>
    <submittedName>
        <fullName evidence="2">Uncharacterized protein</fullName>
    </submittedName>
</protein>
<dbReference type="EMBL" id="JACHLI010000036">
    <property type="protein sequence ID" value="MBB4867150.1"/>
    <property type="molecule type" value="Genomic_DNA"/>
</dbReference>
<accession>A0A7W7KRB7</accession>
<evidence type="ECO:0000313" key="3">
    <source>
        <dbReference type="Proteomes" id="UP000566995"/>
    </source>
</evidence>
<gene>
    <name evidence="2" type="ORF">HNP46_006061</name>
</gene>
<dbReference type="Proteomes" id="UP000566995">
    <property type="component" value="Unassembled WGS sequence"/>
</dbReference>
<reference evidence="2 3" key="1">
    <citation type="submission" date="2020-08" db="EMBL/GenBank/DDBJ databases">
        <title>Functional genomics of gut bacteria from endangered species of beetles.</title>
        <authorList>
            <person name="Carlos-Shanley C."/>
        </authorList>
    </citation>
    <scope>NUCLEOTIDE SEQUENCE [LARGE SCALE GENOMIC DNA]</scope>
    <source>
        <strain evidence="2 3">S00179</strain>
    </source>
</reference>
<comment type="caution">
    <text evidence="2">The sequence shown here is derived from an EMBL/GenBank/DDBJ whole genome shotgun (WGS) entry which is preliminary data.</text>
</comment>
<organism evidence="2 3">
    <name type="scientific">Pseudomonas nitroreducens</name>
    <dbReference type="NCBI Taxonomy" id="46680"/>
    <lineage>
        <taxon>Bacteria</taxon>
        <taxon>Pseudomonadati</taxon>
        <taxon>Pseudomonadota</taxon>
        <taxon>Gammaproteobacteria</taxon>
        <taxon>Pseudomonadales</taxon>
        <taxon>Pseudomonadaceae</taxon>
        <taxon>Pseudomonas</taxon>
    </lineage>
</organism>
<feature type="region of interest" description="Disordered" evidence="1">
    <location>
        <begin position="1"/>
        <end position="40"/>
    </location>
</feature>
<sequence length="1332" mass="150968">MPKKPTDTTGGNRPPENPPSSHGDLFAGTSPARKGKLSDELSREINSHRARLAPFFNGNAKPNPSVSFANDGTGFGKSYNVFDQFIEHASERNDQGGHRNLFFMTPMKSQIDISPATKAKAEARGIHFLSFLSIADIADLEFTGWVTGIKNEKLYRGWIQKLTTIHYQDATNELSSSISNLTLTLADVEDQKRRGDLDLARKQELEQKLKQARRRLNMALVALAKAVITEPKHGAYITTAARFAETDPKGAPYIEILDHILPFERAKVGPTIILATTAKFMAQTHAVYVDQNQKPNLKLTRFDSIVGAKRDTTAAEKAEIPSIGSVCNLTFDEKITYLKESFFLRDDKNYFLEHGITFTLVVDEEHDSYDWMHRHAHKKLISDQVKPSHVLAGLYRLMEAISPYNNPGRELPLAHEETAQLINDLRRHYNEDCDASVSLESILKMCAGNVGHITIDNRDVEQILALSKNIFSLTPRRFYNEDALKRIRMRSMFGGSELRLSFDDGRECSDPSLHDFLQALLCAFYACSKIAKPNSALQNLLNLGQAGSQNSPLSRFISTSRLHRPYVASLFERAKDAEVLIDEFFAFFVPKIVFSLEKVREIPFGDDVAANRVFVDFHLDLILELPEVTLLRAMHGTQNSAMCLSATTGFKKSFSGNFSRPMLKNFGEAQGNSLQVQVVERSEVDQQAMSDLRAARAQARTIDIRPYHNTAGNEISDLRQDKAFKAELKIWTDRLIPPGFPERNKYRLAALRRQVEAMLMAAWDGKNSLILSLNNNFTQRFKELFEQNVNGRLKGYRQLHEDKIFELKPFADKCKIRVILFSSELARDVDVDQYLKVDDDTRICLVSAYGSAGTGLNLFVEHREDKFTEDFDRLVLVNTPFYSAIKEGDSGLNTVKNHILLLKHLAVGTGVRLSEFDANPMKPRNNRILMDEHDLSVLKIIIQAVGRVERRDSHLLTEIFLPDDVIDDLVVKYSRLRREGNDILINSLSLLNHRLMQFCLEKAEARCFSTEEERSSFTAMVLSDAIDIDDFFTGAFRRKILVSAREGNREAMAFNELLRSSESITDPAMYVRKLMNSPIVKESGYYQRVIKTFYMPKEITDRVSVCTTRDNHYELSDLLHGYNLYQPDKMIVPEYIRRDGVDRDFGPRIITLASNLGAGGIDSHLPNPAMIPLLKGNVGEYIFGQLLKELGIMALTLDEMISLLGPAVCELYDCYILQDDVLICIDVKRWSLSLNNEEQSLKTLDRAKQKRQNLYELCGALNLTPRFLYVNTQHGSNALNSEREFDSGESIHFLNAFKKLTEYVPAKKSRIFRVDEHLMINPTLVSLLRSAE</sequence>
<dbReference type="RefSeq" id="WP_184596389.1">
    <property type="nucleotide sequence ID" value="NZ_JACHLI010000036.1"/>
</dbReference>
<evidence type="ECO:0000256" key="1">
    <source>
        <dbReference type="SAM" id="MobiDB-lite"/>
    </source>
</evidence>
<name>A0A7W7KRB7_PSENT</name>
<proteinExistence type="predicted"/>